<evidence type="ECO:0000313" key="2">
    <source>
        <dbReference type="EMBL" id="SMO46441.1"/>
    </source>
</evidence>
<name>A0A521BHQ3_9FLAO</name>
<evidence type="ECO:0008006" key="5">
    <source>
        <dbReference type="Google" id="ProtNLM"/>
    </source>
</evidence>
<keyword evidence="4" id="KW-1185">Reference proteome</keyword>
<dbReference type="EMBL" id="FXTA01000001">
    <property type="protein sequence ID" value="SMO46441.1"/>
    <property type="molecule type" value="Genomic_DNA"/>
</dbReference>
<accession>A0A521BHQ3</accession>
<dbReference type="EMBL" id="WKKG01000002">
    <property type="protein sequence ID" value="MRX67377.1"/>
    <property type="molecule type" value="Genomic_DNA"/>
</dbReference>
<dbReference type="Proteomes" id="UP000468990">
    <property type="component" value="Unassembled WGS sequence"/>
</dbReference>
<dbReference type="AlphaFoldDB" id="A0A521BHQ3"/>
<proteinExistence type="predicted"/>
<sequence length="618" mass="73270">MWIAQKNGWHSSHTDLSKYFIERVKQKVDFEEIISNRHRTSNGYTLIEEICEVSQLALKRIKSIHRLLSLLNESKSQNIKASIINDFILNKYHSDIVFYYKNINHNKIKENAKELTDLYNKSRINSKRLESEYLNNIISEIKLIDFQSTNFERYAKKIDLIIDSLIPYLIFKGYSTTSISDISFRFIDKANGNKSAFRIVSKFKSQLSNYTFLIKTKENSIEIQTISDYLNKKSVDFKIVKYTDIKTNYLFPHSKTDIFIKIKRSTIDPHNYLRNLYEICLKRYVISRDRMDLTPLNDFFERVFWKFSDATNHNFQKSNFNIDPLNVNKRKSSLLETLQSLSKSFDYEFNDKTDIPNIDDISDSLYYYNLALGSKSIENSLSLLWTSLETLLPYRMQDNDIMNVQHFVSKSLSIGTIGREITSFALRYSNCNWVNGKCFDPIGIHTNYTNYTSDGLKVYLYWLCTIFNASNDPFNLMKENSNLLCNDFCNLNDKYTGKNNVKVQYWIDKINASEELIKFQLDRIYLHRNQIVHSGKFINEYSNLWNHLEWYIGKLLSYCVFKYIKCENKEEFSKVEIFYELEAYCDNLKNQLKVNANKKINEIEHLYDEILKHSWQFI</sequence>
<dbReference type="RefSeq" id="WP_142449658.1">
    <property type="nucleotide sequence ID" value="NZ_FXTA01000001.1"/>
</dbReference>
<gene>
    <name evidence="1" type="ORF">GJU42_05310</name>
    <name evidence="2" type="ORF">SAMN06265349_1011061</name>
</gene>
<organism evidence="2 3">
    <name type="scientific">Flavobacterium resistens</name>
    <dbReference type="NCBI Taxonomy" id="443612"/>
    <lineage>
        <taxon>Bacteria</taxon>
        <taxon>Pseudomonadati</taxon>
        <taxon>Bacteroidota</taxon>
        <taxon>Flavobacteriia</taxon>
        <taxon>Flavobacteriales</taxon>
        <taxon>Flavobacteriaceae</taxon>
        <taxon>Flavobacterium</taxon>
    </lineage>
</organism>
<dbReference type="OrthoDB" id="6626310at2"/>
<evidence type="ECO:0000313" key="4">
    <source>
        <dbReference type="Proteomes" id="UP000468990"/>
    </source>
</evidence>
<reference evidence="1 4" key="2">
    <citation type="submission" date="2019-11" db="EMBL/GenBank/DDBJ databases">
        <title>Flavobacterium resistens genome.</title>
        <authorList>
            <person name="Wilson V.M."/>
            <person name="Newman J.D."/>
        </authorList>
    </citation>
    <scope>NUCLEOTIDE SEQUENCE [LARGE SCALE GENOMIC DNA]</scope>
    <source>
        <strain evidence="1 4">DSM 19382</strain>
    </source>
</reference>
<dbReference type="Proteomes" id="UP000317289">
    <property type="component" value="Unassembled WGS sequence"/>
</dbReference>
<reference evidence="2 3" key="1">
    <citation type="submission" date="2017-05" db="EMBL/GenBank/DDBJ databases">
        <authorList>
            <person name="Varghese N."/>
            <person name="Submissions S."/>
        </authorList>
    </citation>
    <scope>NUCLEOTIDE SEQUENCE [LARGE SCALE GENOMIC DNA]</scope>
    <source>
        <strain evidence="2 3">DSM 19382</strain>
    </source>
</reference>
<evidence type="ECO:0000313" key="1">
    <source>
        <dbReference type="EMBL" id="MRX67377.1"/>
    </source>
</evidence>
<protein>
    <recommendedName>
        <fullName evidence="5">Apea-like HEPN domain-containing protein</fullName>
    </recommendedName>
</protein>
<evidence type="ECO:0000313" key="3">
    <source>
        <dbReference type="Proteomes" id="UP000317289"/>
    </source>
</evidence>